<dbReference type="InterPro" id="IPR036259">
    <property type="entry name" value="MFS_trans_sf"/>
</dbReference>
<dbReference type="InterPro" id="IPR011701">
    <property type="entry name" value="MFS"/>
</dbReference>
<keyword evidence="2" id="KW-0813">Transport</keyword>
<feature type="transmembrane region" description="Helical" evidence="8">
    <location>
        <begin position="151"/>
        <end position="169"/>
    </location>
</feature>
<feature type="domain" description="Major facilitator superfamily (MFS) profile" evidence="9">
    <location>
        <begin position="85"/>
        <end position="501"/>
    </location>
</feature>
<dbReference type="FunFam" id="1.20.1250.20:FF:000065">
    <property type="entry name" value="Putative MFS pantothenate transporter"/>
    <property type="match status" value="1"/>
</dbReference>
<dbReference type="PANTHER" id="PTHR43791:SF64">
    <property type="entry name" value="MAJOR FACILITATOR SUPERFAMILY (MFS) PROFILE DOMAIN-CONTAINING PROTEIN"/>
    <property type="match status" value="1"/>
</dbReference>
<dbReference type="GO" id="GO:0016020">
    <property type="term" value="C:membrane"/>
    <property type="evidence" value="ECO:0007669"/>
    <property type="project" value="UniProtKB-SubCell"/>
</dbReference>
<comment type="subcellular location">
    <subcellularLocation>
        <location evidence="1">Membrane</location>
        <topology evidence="1">Multi-pass membrane protein</topology>
    </subcellularLocation>
</comment>
<evidence type="ECO:0000256" key="6">
    <source>
        <dbReference type="ARBA" id="ARBA00037968"/>
    </source>
</evidence>
<evidence type="ECO:0000259" key="9">
    <source>
        <dbReference type="PROSITE" id="PS50850"/>
    </source>
</evidence>
<dbReference type="InterPro" id="IPR020846">
    <property type="entry name" value="MFS_dom"/>
</dbReference>
<dbReference type="PROSITE" id="PS50850">
    <property type="entry name" value="MFS"/>
    <property type="match status" value="1"/>
</dbReference>
<keyword evidence="3 8" id="KW-0812">Transmembrane</keyword>
<feature type="transmembrane region" description="Helical" evidence="8">
    <location>
        <begin position="386"/>
        <end position="406"/>
    </location>
</feature>
<feature type="transmembrane region" description="Helical" evidence="8">
    <location>
        <begin position="211"/>
        <end position="232"/>
    </location>
</feature>
<feature type="transmembrane region" description="Helical" evidence="8">
    <location>
        <begin position="447"/>
        <end position="467"/>
    </location>
</feature>
<evidence type="ECO:0000313" key="10">
    <source>
        <dbReference type="EMBL" id="CED85468.1"/>
    </source>
</evidence>
<keyword evidence="4 8" id="KW-1133">Transmembrane helix</keyword>
<evidence type="ECO:0000256" key="5">
    <source>
        <dbReference type="ARBA" id="ARBA00023136"/>
    </source>
</evidence>
<evidence type="ECO:0000256" key="4">
    <source>
        <dbReference type="ARBA" id="ARBA00022989"/>
    </source>
</evidence>
<evidence type="ECO:0000256" key="2">
    <source>
        <dbReference type="ARBA" id="ARBA00022448"/>
    </source>
</evidence>
<dbReference type="Gene3D" id="1.20.1250.20">
    <property type="entry name" value="MFS general substrate transporter like domains"/>
    <property type="match status" value="2"/>
</dbReference>
<organism evidence="10">
    <name type="scientific">Phaffia rhodozyma</name>
    <name type="common">Yeast</name>
    <name type="synonym">Xanthophyllomyces dendrorhous</name>
    <dbReference type="NCBI Taxonomy" id="264483"/>
    <lineage>
        <taxon>Eukaryota</taxon>
        <taxon>Fungi</taxon>
        <taxon>Dikarya</taxon>
        <taxon>Basidiomycota</taxon>
        <taxon>Agaricomycotina</taxon>
        <taxon>Tremellomycetes</taxon>
        <taxon>Cystofilobasidiales</taxon>
        <taxon>Mrakiaceae</taxon>
        <taxon>Phaffia</taxon>
    </lineage>
</organism>
<feature type="transmembrane region" description="Helical" evidence="8">
    <location>
        <begin position="418"/>
        <end position="435"/>
    </location>
</feature>
<keyword evidence="5 8" id="KW-0472">Membrane</keyword>
<feature type="transmembrane region" description="Helical" evidence="8">
    <location>
        <begin position="359"/>
        <end position="379"/>
    </location>
</feature>
<protein>
    <submittedName>
        <fullName evidence="10">Permease of the major facilitator superfamily</fullName>
    </submittedName>
</protein>
<feature type="region of interest" description="Disordered" evidence="7">
    <location>
        <begin position="23"/>
        <end position="45"/>
    </location>
</feature>
<feature type="transmembrane region" description="Helical" evidence="8">
    <location>
        <begin position="310"/>
        <end position="329"/>
    </location>
</feature>
<feature type="transmembrane region" description="Helical" evidence="8">
    <location>
        <begin position="479"/>
        <end position="498"/>
    </location>
</feature>
<feature type="transmembrane region" description="Helical" evidence="8">
    <location>
        <begin position="244"/>
        <end position="267"/>
    </location>
</feature>
<dbReference type="AlphaFoldDB" id="A0A0F7SYT2"/>
<dbReference type="EMBL" id="LN483332">
    <property type="protein sequence ID" value="CED85468.1"/>
    <property type="molecule type" value="Genomic_DNA"/>
</dbReference>
<accession>A0A0F7SYT2</accession>
<name>A0A0F7SYT2_PHARH</name>
<evidence type="ECO:0000256" key="3">
    <source>
        <dbReference type="ARBA" id="ARBA00022692"/>
    </source>
</evidence>
<evidence type="ECO:0000256" key="8">
    <source>
        <dbReference type="SAM" id="Phobius"/>
    </source>
</evidence>
<dbReference type="GO" id="GO:0022857">
    <property type="term" value="F:transmembrane transporter activity"/>
    <property type="evidence" value="ECO:0007669"/>
    <property type="project" value="InterPro"/>
</dbReference>
<dbReference type="PANTHER" id="PTHR43791">
    <property type="entry name" value="PERMEASE-RELATED"/>
    <property type="match status" value="1"/>
</dbReference>
<evidence type="ECO:0000256" key="7">
    <source>
        <dbReference type="SAM" id="MobiDB-lite"/>
    </source>
</evidence>
<reference evidence="10" key="1">
    <citation type="submission" date="2014-08" db="EMBL/GenBank/DDBJ databases">
        <authorList>
            <person name="Sharma Rahul"/>
            <person name="Thines Marco"/>
        </authorList>
    </citation>
    <scope>NUCLEOTIDE SEQUENCE</scope>
</reference>
<feature type="transmembrane region" description="Helical" evidence="8">
    <location>
        <begin position="181"/>
        <end position="204"/>
    </location>
</feature>
<evidence type="ECO:0000256" key="1">
    <source>
        <dbReference type="ARBA" id="ARBA00004141"/>
    </source>
</evidence>
<dbReference type="SUPFAM" id="SSF103473">
    <property type="entry name" value="MFS general substrate transporter"/>
    <property type="match status" value="1"/>
</dbReference>
<proteinExistence type="inferred from homology"/>
<dbReference type="Pfam" id="PF07690">
    <property type="entry name" value="MFS_1"/>
    <property type="match status" value="1"/>
</dbReference>
<comment type="similarity">
    <text evidence="6">Belongs to the major facilitator superfamily. Allantoate permease family.</text>
</comment>
<sequence length="510" mass="57516">MMSSTTPASQTYQEHMGICVEPTHAHSDGGKLEDDKKNSFDDKGKRSLDGSMYEVASLGHESTSEFIKKRSKVERRFLRKLDLCLIAWAWSTYVIKIMDGANYKTAYASGMKEDLSMYGLELNFMDTTYRIGYAIMVIPSQIILTKVRPSMWLPGAELLWGLMTGLMAACHNVHGMYALRFFIGLFEASAYPGIICVLCSWYTPRELAARIAIFGTSYPAANMFVGFMQAALHTNMNGVAGLSGWRWLFVFNALMTAVVALFGHFMIPDDPVTTRVRWLNDEEKRIALLRMNEVEKLPPTRLSWSIVKKIFTNWVLYVFCLAYSTWSWAQNSNSWIVLFLKAEKNADGTKRFGISQLNMIPIIGYAIQMVAMVGCAWGSGRTGKRWLWIFGQMLTMLVGLIILVIWPKAFSAKMVGYYLLWLSNGVGPILVAWMADLSPSPEVRSIIVGVAVTLSYVVDSWLNVLVYPAREAPRYRVGYKVPLGFTVVCMASSFWFHLKAKKRAVSSEKV</sequence>